<keyword evidence="6 7" id="KW-0472">Membrane</keyword>
<feature type="transmembrane region" description="Helical" evidence="7">
    <location>
        <begin position="337"/>
        <end position="357"/>
    </location>
</feature>
<evidence type="ECO:0000313" key="10">
    <source>
        <dbReference type="Proteomes" id="UP000184295"/>
    </source>
</evidence>
<feature type="domain" description="Major facilitator superfamily (MFS) profile" evidence="8">
    <location>
        <begin position="26"/>
        <end position="501"/>
    </location>
</feature>
<feature type="transmembrane region" description="Helical" evidence="7">
    <location>
        <begin position="161"/>
        <end position="184"/>
    </location>
</feature>
<reference evidence="10" key="1">
    <citation type="submission" date="2016-11" db="EMBL/GenBank/DDBJ databases">
        <authorList>
            <person name="Varghese N."/>
            <person name="Submissions S."/>
        </authorList>
    </citation>
    <scope>NUCLEOTIDE SEQUENCE [LARGE SCALE GENOMIC DNA]</scope>
    <source>
        <strain evidence="10">DSM 19514</strain>
    </source>
</reference>
<dbReference type="Pfam" id="PF07690">
    <property type="entry name" value="MFS_1"/>
    <property type="match status" value="1"/>
</dbReference>
<keyword evidence="2" id="KW-0813">Transport</keyword>
<comment type="subcellular location">
    <subcellularLocation>
        <location evidence="1">Cell membrane</location>
        <topology evidence="1">Multi-pass membrane protein</topology>
    </subcellularLocation>
</comment>
<name>A0A1M4XY10_9ACTN</name>
<feature type="transmembrane region" description="Helical" evidence="7">
    <location>
        <begin position="393"/>
        <end position="412"/>
    </location>
</feature>
<proteinExistence type="predicted"/>
<feature type="transmembrane region" description="Helical" evidence="7">
    <location>
        <begin position="124"/>
        <end position="149"/>
    </location>
</feature>
<evidence type="ECO:0000259" key="8">
    <source>
        <dbReference type="PROSITE" id="PS50850"/>
    </source>
</evidence>
<sequence>MQTKPMPLAQENAEFLRTHPKYKWIALSNTTIGILMATINGSIVLISLPDIFRGIGVNPLTPSNSTYLLWMLMGFLIVTAVLVVSLGRVGDIFGRVRMYNMGFAIFTVFSILLSVTWLRGTEGALYIIVMRVFQGVGAAFLFANSSAIITDAFPPNERGTALGINSVALIAGSFIGLILGGVLAPVSWRLVFLVSVPFGVFGTIWAYLKLRDTGVRTPAKIDWLGNLLFAIGLVSVMVGITYGILPYGKSTMGWGNPGVIAAIGGGILTLSSFVAYETKARSPMFRLKLFSIRAFAAGNIATLLGALGRGGLQFILIVWLQGIWLPEHGYSFSQTPLWAGIYLIPLTVGFLISGPLSGKLSDRFGARPFATLGILIQGVTYLALQFLPINFNYIAFAIIIAINGLAGGLFSAPNQAGVMNSLPPNQRGAGAGMLTTFQNSAQVLSIGVFFSLIIVGLSATLPHALYSGLIQQGIPSSAAHFAASLPPVGSLFAAFLGYNPIKTLLGPVLTHMPAAKVAYLTGRSFFPHLIAPAFQSGLRDALDFAFAAALVGTVASWMRGGKFHYQGALASEANLAPEETLGEA</sequence>
<dbReference type="InterPro" id="IPR020846">
    <property type="entry name" value="MFS_dom"/>
</dbReference>
<dbReference type="EMBL" id="FQUL01000048">
    <property type="protein sequence ID" value="SHE98226.1"/>
    <property type="molecule type" value="Genomic_DNA"/>
</dbReference>
<evidence type="ECO:0000313" key="9">
    <source>
        <dbReference type="EMBL" id="SHE98226.1"/>
    </source>
</evidence>
<feature type="transmembrane region" description="Helical" evidence="7">
    <location>
        <begin position="257"/>
        <end position="276"/>
    </location>
</feature>
<feature type="transmembrane region" description="Helical" evidence="7">
    <location>
        <begin position="443"/>
        <end position="466"/>
    </location>
</feature>
<keyword evidence="3" id="KW-1003">Cell membrane</keyword>
<feature type="transmembrane region" description="Helical" evidence="7">
    <location>
        <begin position="223"/>
        <end position="245"/>
    </location>
</feature>
<feature type="transmembrane region" description="Helical" evidence="7">
    <location>
        <begin position="190"/>
        <end position="208"/>
    </location>
</feature>
<dbReference type="InterPro" id="IPR036259">
    <property type="entry name" value="MFS_trans_sf"/>
</dbReference>
<dbReference type="InterPro" id="IPR011701">
    <property type="entry name" value="MFS"/>
</dbReference>
<evidence type="ECO:0000256" key="2">
    <source>
        <dbReference type="ARBA" id="ARBA00022448"/>
    </source>
</evidence>
<feature type="transmembrane region" description="Helical" evidence="7">
    <location>
        <begin position="297"/>
        <end position="325"/>
    </location>
</feature>
<evidence type="ECO:0000256" key="5">
    <source>
        <dbReference type="ARBA" id="ARBA00022989"/>
    </source>
</evidence>
<evidence type="ECO:0000256" key="3">
    <source>
        <dbReference type="ARBA" id="ARBA00022475"/>
    </source>
</evidence>
<feature type="transmembrane region" description="Helical" evidence="7">
    <location>
        <begin position="24"/>
        <end position="47"/>
    </location>
</feature>
<protein>
    <submittedName>
        <fullName evidence="9">Major Facilitator Superfamily protein</fullName>
    </submittedName>
</protein>
<organism evidence="9 10">
    <name type="scientific">Ferrithrix thermotolerans DSM 19514</name>
    <dbReference type="NCBI Taxonomy" id="1121881"/>
    <lineage>
        <taxon>Bacteria</taxon>
        <taxon>Bacillati</taxon>
        <taxon>Actinomycetota</taxon>
        <taxon>Acidimicrobiia</taxon>
        <taxon>Acidimicrobiales</taxon>
        <taxon>Acidimicrobiaceae</taxon>
        <taxon>Ferrithrix</taxon>
    </lineage>
</organism>
<dbReference type="CDD" id="cd17321">
    <property type="entry name" value="MFS_MMR_MDR_like"/>
    <property type="match status" value="1"/>
</dbReference>
<dbReference type="Proteomes" id="UP000184295">
    <property type="component" value="Unassembled WGS sequence"/>
</dbReference>
<dbReference type="Gene3D" id="1.20.1250.20">
    <property type="entry name" value="MFS general substrate transporter like domains"/>
    <property type="match status" value="2"/>
</dbReference>
<dbReference type="AlphaFoldDB" id="A0A1M4XY10"/>
<dbReference type="RefSeq" id="WP_084660442.1">
    <property type="nucleotide sequence ID" value="NZ_FQUL01000048.1"/>
</dbReference>
<keyword evidence="10" id="KW-1185">Reference proteome</keyword>
<keyword evidence="4 7" id="KW-0812">Transmembrane</keyword>
<feature type="transmembrane region" description="Helical" evidence="7">
    <location>
        <begin position="67"/>
        <end position="86"/>
    </location>
</feature>
<dbReference type="PANTHER" id="PTHR42718:SF46">
    <property type="entry name" value="BLR6921 PROTEIN"/>
    <property type="match status" value="1"/>
</dbReference>
<evidence type="ECO:0000256" key="1">
    <source>
        <dbReference type="ARBA" id="ARBA00004651"/>
    </source>
</evidence>
<accession>A0A1M4XY10</accession>
<dbReference type="PANTHER" id="PTHR42718">
    <property type="entry name" value="MAJOR FACILITATOR SUPERFAMILY MULTIDRUG TRANSPORTER MFSC"/>
    <property type="match status" value="1"/>
</dbReference>
<dbReference type="OrthoDB" id="102502at2"/>
<dbReference type="GO" id="GO:0022857">
    <property type="term" value="F:transmembrane transporter activity"/>
    <property type="evidence" value="ECO:0007669"/>
    <property type="project" value="InterPro"/>
</dbReference>
<dbReference type="SUPFAM" id="SSF103473">
    <property type="entry name" value="MFS general substrate transporter"/>
    <property type="match status" value="1"/>
</dbReference>
<evidence type="ECO:0000256" key="6">
    <source>
        <dbReference type="ARBA" id="ARBA00023136"/>
    </source>
</evidence>
<dbReference type="STRING" id="1121881.SAMN02745225_02173"/>
<gene>
    <name evidence="9" type="ORF">SAMN02745225_02173</name>
</gene>
<evidence type="ECO:0000256" key="7">
    <source>
        <dbReference type="SAM" id="Phobius"/>
    </source>
</evidence>
<evidence type="ECO:0000256" key="4">
    <source>
        <dbReference type="ARBA" id="ARBA00022692"/>
    </source>
</evidence>
<dbReference type="PROSITE" id="PS50850">
    <property type="entry name" value="MFS"/>
    <property type="match status" value="1"/>
</dbReference>
<feature type="transmembrane region" description="Helical" evidence="7">
    <location>
        <begin position="98"/>
        <end position="118"/>
    </location>
</feature>
<dbReference type="GO" id="GO:0005886">
    <property type="term" value="C:plasma membrane"/>
    <property type="evidence" value="ECO:0007669"/>
    <property type="project" value="UniProtKB-SubCell"/>
</dbReference>
<keyword evidence="5 7" id="KW-1133">Transmembrane helix</keyword>
<feature type="transmembrane region" description="Helical" evidence="7">
    <location>
        <begin position="369"/>
        <end position="387"/>
    </location>
</feature>